<evidence type="ECO:0000256" key="2">
    <source>
        <dbReference type="ARBA" id="ARBA00022840"/>
    </source>
</evidence>
<comment type="caution">
    <text evidence="5">The sequence shown here is derived from an EMBL/GenBank/DDBJ whole genome shotgun (WGS) entry which is preliminary data.</text>
</comment>
<dbReference type="GO" id="GO:0005634">
    <property type="term" value="C:nucleus"/>
    <property type="evidence" value="ECO:0007669"/>
    <property type="project" value="TreeGrafter"/>
</dbReference>
<dbReference type="PROSITE" id="PS50011">
    <property type="entry name" value="PROTEIN_KINASE_DOM"/>
    <property type="match status" value="1"/>
</dbReference>
<dbReference type="Proteomes" id="UP000692954">
    <property type="component" value="Unassembled WGS sequence"/>
</dbReference>
<evidence type="ECO:0000256" key="1">
    <source>
        <dbReference type="ARBA" id="ARBA00022741"/>
    </source>
</evidence>
<reference evidence="5" key="1">
    <citation type="submission" date="2021-01" db="EMBL/GenBank/DDBJ databases">
        <authorList>
            <consortium name="Genoscope - CEA"/>
            <person name="William W."/>
        </authorList>
    </citation>
    <scope>NUCLEOTIDE SEQUENCE</scope>
</reference>
<dbReference type="PROSITE" id="PS00107">
    <property type="entry name" value="PROTEIN_KINASE_ATP"/>
    <property type="match status" value="1"/>
</dbReference>
<dbReference type="InterPro" id="IPR017441">
    <property type="entry name" value="Protein_kinase_ATP_BS"/>
</dbReference>
<dbReference type="OrthoDB" id="74764at2759"/>
<dbReference type="AlphaFoldDB" id="A0A8S1R1R6"/>
<keyword evidence="1 3" id="KW-0547">Nucleotide-binding</keyword>
<proteinExistence type="predicted"/>
<protein>
    <recommendedName>
        <fullName evidence="4">Protein kinase domain-containing protein</fullName>
    </recommendedName>
</protein>
<dbReference type="GO" id="GO:0004674">
    <property type="term" value="F:protein serine/threonine kinase activity"/>
    <property type="evidence" value="ECO:0007669"/>
    <property type="project" value="TreeGrafter"/>
</dbReference>
<sequence>MNQKVWISIPQSIISTHNPEFMQCILSKVNGKKRVLYCYNKYILYGKVGEIAKKYLKLEFNIKFEILYQQIIRNGEEEDCFGQIIGIQFHFDYGIGMISSKLGGSENQIKELRNFLRSRINQFKFHKYFRVFKKIGKGNFATVYFTERIEDGQQFAVKAFSKQVAYNEENGKDSIINEIQIMRELNNKHLMKLYEVYETENSLYMVLELLSGGSLYDLIKDKKGLKLKEVQQLLAGIMLGLEEMHSKDIMHRDLKLENILFKKKNQLQSVVIADFGLATHVNQNQYLYYRCGTPGYVAPEVINYKDNNEKYSSICDIYSLGLIFYILLSGRPAFLGKTYKMIVKQNRQAMIDFSIKQFKSLPEDVMDLLKKMLEKDPKIRSDIKICLNHSFIGNVAKQIQNTEFNEDSDNDDIGQIDEDNDVGKRINQINQQYFVFEASKNLNSPNSSSDDSPGLILKKATKKQKEIDSCMYLSGQSPLFKGQIDTIGSIHSLDIQSPQLNQQLSPVIKQSKFAQNKQKGNQGILKYVTKN</sequence>
<dbReference type="GO" id="GO:0044773">
    <property type="term" value="P:mitotic DNA damage checkpoint signaling"/>
    <property type="evidence" value="ECO:0007669"/>
    <property type="project" value="TreeGrafter"/>
</dbReference>
<dbReference type="GO" id="GO:0005524">
    <property type="term" value="F:ATP binding"/>
    <property type="evidence" value="ECO:0007669"/>
    <property type="project" value="UniProtKB-UniRule"/>
</dbReference>
<dbReference type="GO" id="GO:0005737">
    <property type="term" value="C:cytoplasm"/>
    <property type="evidence" value="ECO:0007669"/>
    <property type="project" value="TreeGrafter"/>
</dbReference>
<keyword evidence="6" id="KW-1185">Reference proteome</keyword>
<evidence type="ECO:0000259" key="4">
    <source>
        <dbReference type="PROSITE" id="PS50011"/>
    </source>
</evidence>
<dbReference type="PANTHER" id="PTHR44167">
    <property type="entry name" value="OVARIAN-SPECIFIC SERINE/THREONINE-PROTEIN KINASE LOK-RELATED"/>
    <property type="match status" value="1"/>
</dbReference>
<name>A0A8S1R1R6_9CILI</name>
<dbReference type="PANTHER" id="PTHR44167:SF18">
    <property type="entry name" value="PROTEIN KINASE DOMAIN-CONTAINING PROTEIN"/>
    <property type="match status" value="1"/>
</dbReference>
<organism evidence="5 6">
    <name type="scientific">Paramecium sonneborni</name>
    <dbReference type="NCBI Taxonomy" id="65129"/>
    <lineage>
        <taxon>Eukaryota</taxon>
        <taxon>Sar</taxon>
        <taxon>Alveolata</taxon>
        <taxon>Ciliophora</taxon>
        <taxon>Intramacronucleata</taxon>
        <taxon>Oligohymenophorea</taxon>
        <taxon>Peniculida</taxon>
        <taxon>Parameciidae</taxon>
        <taxon>Paramecium</taxon>
    </lineage>
</organism>
<evidence type="ECO:0000313" key="6">
    <source>
        <dbReference type="Proteomes" id="UP000692954"/>
    </source>
</evidence>
<dbReference type="PROSITE" id="PS00108">
    <property type="entry name" value="PROTEIN_KINASE_ST"/>
    <property type="match status" value="1"/>
</dbReference>
<dbReference type="InterPro" id="IPR008271">
    <property type="entry name" value="Ser/Thr_kinase_AS"/>
</dbReference>
<feature type="domain" description="Protein kinase" evidence="4">
    <location>
        <begin position="129"/>
        <end position="392"/>
    </location>
</feature>
<feature type="binding site" evidence="3">
    <location>
        <position position="158"/>
    </location>
    <ligand>
        <name>ATP</name>
        <dbReference type="ChEBI" id="CHEBI:30616"/>
    </ligand>
</feature>
<evidence type="ECO:0000313" key="5">
    <source>
        <dbReference type="EMBL" id="CAD8122006.1"/>
    </source>
</evidence>
<evidence type="ECO:0000256" key="3">
    <source>
        <dbReference type="PROSITE-ProRule" id="PRU10141"/>
    </source>
</evidence>
<accession>A0A8S1R1R6</accession>
<gene>
    <name evidence="5" type="ORF">PSON_ATCC_30995.1.T1350151</name>
</gene>
<dbReference type="FunFam" id="1.10.510.10:FF:000945">
    <property type="entry name" value="Uncharacterized protein"/>
    <property type="match status" value="1"/>
</dbReference>
<dbReference type="EMBL" id="CAJJDN010000135">
    <property type="protein sequence ID" value="CAD8122006.1"/>
    <property type="molecule type" value="Genomic_DNA"/>
</dbReference>
<keyword evidence="2 3" id="KW-0067">ATP-binding</keyword>
<dbReference type="SMART" id="SM00220">
    <property type="entry name" value="S_TKc"/>
    <property type="match status" value="1"/>
</dbReference>
<dbReference type="Pfam" id="PF00069">
    <property type="entry name" value="Pkinase"/>
    <property type="match status" value="1"/>
</dbReference>
<dbReference type="InterPro" id="IPR000719">
    <property type="entry name" value="Prot_kinase_dom"/>
</dbReference>